<evidence type="ECO:0000313" key="1">
    <source>
        <dbReference type="EMBL" id="GAI85230.1"/>
    </source>
</evidence>
<organism evidence="1">
    <name type="scientific">marine sediment metagenome</name>
    <dbReference type="NCBI Taxonomy" id="412755"/>
    <lineage>
        <taxon>unclassified sequences</taxon>
        <taxon>metagenomes</taxon>
        <taxon>ecological metagenomes</taxon>
    </lineage>
</organism>
<dbReference type="EMBL" id="BARW01012562">
    <property type="protein sequence ID" value="GAI85230.1"/>
    <property type="molecule type" value="Genomic_DNA"/>
</dbReference>
<accession>X1TCA5</accession>
<feature type="non-terminal residue" evidence="1">
    <location>
        <position position="1"/>
    </location>
</feature>
<dbReference type="AlphaFoldDB" id="X1TCA5"/>
<proteinExistence type="predicted"/>
<sequence>YGYFGINVVSIAGDLSIIFEERYQRYKKMKKNHKIASFF</sequence>
<comment type="caution">
    <text evidence="1">The sequence shown here is derived from an EMBL/GenBank/DDBJ whole genome shotgun (WGS) entry which is preliminary data.</text>
</comment>
<reference evidence="1" key="1">
    <citation type="journal article" date="2014" name="Front. Microbiol.">
        <title>High frequency of phylogenetically diverse reductive dehalogenase-homologous genes in deep subseafloor sedimentary metagenomes.</title>
        <authorList>
            <person name="Kawai M."/>
            <person name="Futagami T."/>
            <person name="Toyoda A."/>
            <person name="Takaki Y."/>
            <person name="Nishi S."/>
            <person name="Hori S."/>
            <person name="Arai W."/>
            <person name="Tsubouchi T."/>
            <person name="Morono Y."/>
            <person name="Uchiyama I."/>
            <person name="Ito T."/>
            <person name="Fujiyama A."/>
            <person name="Inagaki F."/>
            <person name="Takami H."/>
        </authorList>
    </citation>
    <scope>NUCLEOTIDE SEQUENCE</scope>
    <source>
        <strain evidence="1">Expedition CK06-06</strain>
    </source>
</reference>
<name>X1TCA5_9ZZZZ</name>
<gene>
    <name evidence="1" type="ORF">S12H4_23586</name>
</gene>
<protein>
    <submittedName>
        <fullName evidence="1">Uncharacterized protein</fullName>
    </submittedName>
</protein>